<proteinExistence type="inferred from homology"/>
<comment type="similarity">
    <text evidence="1">Belongs to the short-chain dehydrogenases/reductases (SDR) family.</text>
</comment>
<sequence>MEPRSATLAGRRALVTGGSSGTGAAIARRLAAEGAAVLVADRDGDAAARVAAEIDGSAVGVDLADPDAAAHLGIGIDIVVNNAGTQHVAPVHTYPPDTFSLLLRVMLESPFRIVRSALPGMYQRGWGRVVNISSVHGLRATPFKVAYVAAKHGLEGLSKVVAVEGAPHGVTSNCVCPGYTRTALVAQQIADQAVAHRIPPEQVLDDVLLARSPIKRLVEPEEVAELVTWLCGPHARSVSGASFSMDGGWTAN</sequence>
<gene>
    <name evidence="3" type="ORF">SAMN05444320_109272</name>
</gene>
<evidence type="ECO:0000256" key="2">
    <source>
        <dbReference type="ARBA" id="ARBA00023002"/>
    </source>
</evidence>
<dbReference type="RefSeq" id="WP_073488050.1">
    <property type="nucleotide sequence ID" value="NZ_FQVN01000009.1"/>
</dbReference>
<dbReference type="PRINTS" id="PR00080">
    <property type="entry name" value="SDRFAMILY"/>
</dbReference>
<dbReference type="NCBIfam" id="NF009093">
    <property type="entry name" value="PRK12429.1"/>
    <property type="match status" value="1"/>
</dbReference>
<dbReference type="AlphaFoldDB" id="A0A1M5KHQ0"/>
<dbReference type="InterPro" id="IPR050259">
    <property type="entry name" value="SDR"/>
</dbReference>
<dbReference type="GO" id="GO:0016491">
    <property type="term" value="F:oxidoreductase activity"/>
    <property type="evidence" value="ECO:0007669"/>
    <property type="project" value="UniProtKB-KW"/>
</dbReference>
<dbReference type="Pfam" id="PF13561">
    <property type="entry name" value="adh_short_C2"/>
    <property type="match status" value="1"/>
</dbReference>
<name>A0A1M5KHQ0_STRHI</name>
<dbReference type="PROSITE" id="PS00061">
    <property type="entry name" value="ADH_SHORT"/>
    <property type="match status" value="1"/>
</dbReference>
<dbReference type="SUPFAM" id="SSF51735">
    <property type="entry name" value="NAD(P)-binding Rossmann-fold domains"/>
    <property type="match status" value="1"/>
</dbReference>
<dbReference type="GO" id="GO:0032787">
    <property type="term" value="P:monocarboxylic acid metabolic process"/>
    <property type="evidence" value="ECO:0007669"/>
    <property type="project" value="UniProtKB-ARBA"/>
</dbReference>
<dbReference type="EMBL" id="FQVN01000009">
    <property type="protein sequence ID" value="SHG52009.1"/>
    <property type="molecule type" value="Genomic_DNA"/>
</dbReference>
<protein>
    <submittedName>
        <fullName evidence="3">3-hydroxybutyrate dehydrogenase</fullName>
    </submittedName>
</protein>
<dbReference type="PANTHER" id="PTHR42879">
    <property type="entry name" value="3-OXOACYL-(ACYL-CARRIER-PROTEIN) REDUCTASE"/>
    <property type="match status" value="1"/>
</dbReference>
<keyword evidence="2" id="KW-0560">Oxidoreductase</keyword>
<dbReference type="InterPro" id="IPR036291">
    <property type="entry name" value="NAD(P)-bd_dom_sf"/>
</dbReference>
<reference evidence="3 4" key="1">
    <citation type="submission" date="2016-11" db="EMBL/GenBank/DDBJ databases">
        <authorList>
            <person name="Jaros S."/>
            <person name="Januszkiewicz K."/>
            <person name="Wedrychowicz H."/>
        </authorList>
    </citation>
    <scope>NUCLEOTIDE SEQUENCE [LARGE SCALE GENOMIC DNA]</scope>
    <source>
        <strain evidence="3 4">DSM 44523</strain>
    </source>
</reference>
<dbReference type="STRING" id="2017.SAMN05444320_109272"/>
<evidence type="ECO:0000313" key="3">
    <source>
        <dbReference type="EMBL" id="SHG52009.1"/>
    </source>
</evidence>
<organism evidence="3 4">
    <name type="scientific">Streptoalloteichus hindustanus</name>
    <dbReference type="NCBI Taxonomy" id="2017"/>
    <lineage>
        <taxon>Bacteria</taxon>
        <taxon>Bacillati</taxon>
        <taxon>Actinomycetota</taxon>
        <taxon>Actinomycetes</taxon>
        <taxon>Pseudonocardiales</taxon>
        <taxon>Pseudonocardiaceae</taxon>
        <taxon>Streptoalloteichus</taxon>
    </lineage>
</organism>
<keyword evidence="4" id="KW-1185">Reference proteome</keyword>
<dbReference type="FunFam" id="3.40.50.720:FF:000084">
    <property type="entry name" value="Short-chain dehydrogenase reductase"/>
    <property type="match status" value="1"/>
</dbReference>
<evidence type="ECO:0000256" key="1">
    <source>
        <dbReference type="ARBA" id="ARBA00006484"/>
    </source>
</evidence>
<dbReference type="InterPro" id="IPR020904">
    <property type="entry name" value="Sc_DH/Rdtase_CS"/>
</dbReference>
<dbReference type="PRINTS" id="PR00081">
    <property type="entry name" value="GDHRDH"/>
</dbReference>
<dbReference type="PANTHER" id="PTHR42879:SF2">
    <property type="entry name" value="3-OXOACYL-[ACYL-CARRIER-PROTEIN] REDUCTASE FABG"/>
    <property type="match status" value="1"/>
</dbReference>
<evidence type="ECO:0000313" key="4">
    <source>
        <dbReference type="Proteomes" id="UP000184501"/>
    </source>
</evidence>
<dbReference type="Gene3D" id="3.40.50.720">
    <property type="entry name" value="NAD(P)-binding Rossmann-like Domain"/>
    <property type="match status" value="1"/>
</dbReference>
<dbReference type="Proteomes" id="UP000184501">
    <property type="component" value="Unassembled WGS sequence"/>
</dbReference>
<accession>A0A1M5KHQ0</accession>
<dbReference type="InterPro" id="IPR002347">
    <property type="entry name" value="SDR_fam"/>
</dbReference>